<evidence type="ECO:0000313" key="1">
    <source>
        <dbReference type="EMBL" id="TEB24874.1"/>
    </source>
</evidence>
<gene>
    <name evidence="1" type="ORF">FA13DRAFT_1738886</name>
</gene>
<dbReference type="SUPFAM" id="SSF48695">
    <property type="entry name" value="Multiheme cytochromes"/>
    <property type="match status" value="1"/>
</dbReference>
<reference evidence="1 2" key="1">
    <citation type="journal article" date="2019" name="Nat. Ecol. Evol.">
        <title>Megaphylogeny resolves global patterns of mushroom evolution.</title>
        <authorList>
            <person name="Varga T."/>
            <person name="Krizsan K."/>
            <person name="Foldi C."/>
            <person name="Dima B."/>
            <person name="Sanchez-Garcia M."/>
            <person name="Sanchez-Ramirez S."/>
            <person name="Szollosi G.J."/>
            <person name="Szarkandi J.G."/>
            <person name="Papp V."/>
            <person name="Albert L."/>
            <person name="Andreopoulos W."/>
            <person name="Angelini C."/>
            <person name="Antonin V."/>
            <person name="Barry K.W."/>
            <person name="Bougher N.L."/>
            <person name="Buchanan P."/>
            <person name="Buyck B."/>
            <person name="Bense V."/>
            <person name="Catcheside P."/>
            <person name="Chovatia M."/>
            <person name="Cooper J."/>
            <person name="Damon W."/>
            <person name="Desjardin D."/>
            <person name="Finy P."/>
            <person name="Geml J."/>
            <person name="Haridas S."/>
            <person name="Hughes K."/>
            <person name="Justo A."/>
            <person name="Karasinski D."/>
            <person name="Kautmanova I."/>
            <person name="Kiss B."/>
            <person name="Kocsube S."/>
            <person name="Kotiranta H."/>
            <person name="LaButti K.M."/>
            <person name="Lechner B.E."/>
            <person name="Liimatainen K."/>
            <person name="Lipzen A."/>
            <person name="Lukacs Z."/>
            <person name="Mihaltcheva S."/>
            <person name="Morgado L.N."/>
            <person name="Niskanen T."/>
            <person name="Noordeloos M.E."/>
            <person name="Ohm R.A."/>
            <person name="Ortiz-Santana B."/>
            <person name="Ovrebo C."/>
            <person name="Racz N."/>
            <person name="Riley R."/>
            <person name="Savchenko A."/>
            <person name="Shiryaev A."/>
            <person name="Soop K."/>
            <person name="Spirin V."/>
            <person name="Szebenyi C."/>
            <person name="Tomsovsky M."/>
            <person name="Tulloss R.E."/>
            <person name="Uehling J."/>
            <person name="Grigoriev I.V."/>
            <person name="Vagvolgyi C."/>
            <person name="Papp T."/>
            <person name="Martin F.M."/>
            <person name="Miettinen O."/>
            <person name="Hibbett D.S."/>
            <person name="Nagy L.G."/>
        </authorList>
    </citation>
    <scope>NUCLEOTIDE SEQUENCE [LARGE SCALE GENOMIC DNA]</scope>
    <source>
        <strain evidence="1 2">FP101781</strain>
    </source>
</reference>
<dbReference type="Proteomes" id="UP000298030">
    <property type="component" value="Unassembled WGS sequence"/>
</dbReference>
<dbReference type="AlphaFoldDB" id="A0A4Y7STE2"/>
<dbReference type="EMBL" id="QPFP01000062">
    <property type="protein sequence ID" value="TEB24874.1"/>
    <property type="molecule type" value="Genomic_DNA"/>
</dbReference>
<dbReference type="InterPro" id="IPR036280">
    <property type="entry name" value="Multihaem_cyt_sf"/>
</dbReference>
<comment type="caution">
    <text evidence="1">The sequence shown here is derived from an EMBL/GenBank/DDBJ whole genome shotgun (WGS) entry which is preliminary data.</text>
</comment>
<evidence type="ECO:0000313" key="2">
    <source>
        <dbReference type="Proteomes" id="UP000298030"/>
    </source>
</evidence>
<keyword evidence="2" id="KW-1185">Reference proteome</keyword>
<sequence>MSTDQYPTHFQSVPHHDLLQLRWDIVVFQVEDTIFRRATPPLTPVEKVNLPRDHKVVSWLVEGLVSLTFADRDFPPEALETLVGLRTAFQIASIRLKKHQVRSCHSCDGDLSTTQVGSVYTKTTPPFKSSCNHCHFFVSASDILCSLCHKQFITRSTTCQSCNAGHHSHTLYLFFGFSTEMEPSVEILVKETFQEEIS</sequence>
<feature type="non-terminal residue" evidence="1">
    <location>
        <position position="198"/>
    </location>
</feature>
<protein>
    <submittedName>
        <fullName evidence="1">Uncharacterized protein</fullName>
    </submittedName>
</protein>
<organism evidence="1 2">
    <name type="scientific">Coprinellus micaceus</name>
    <name type="common">Glistening ink-cap mushroom</name>
    <name type="synonym">Coprinus micaceus</name>
    <dbReference type="NCBI Taxonomy" id="71717"/>
    <lineage>
        <taxon>Eukaryota</taxon>
        <taxon>Fungi</taxon>
        <taxon>Dikarya</taxon>
        <taxon>Basidiomycota</taxon>
        <taxon>Agaricomycotina</taxon>
        <taxon>Agaricomycetes</taxon>
        <taxon>Agaricomycetidae</taxon>
        <taxon>Agaricales</taxon>
        <taxon>Agaricineae</taxon>
        <taxon>Psathyrellaceae</taxon>
        <taxon>Coprinellus</taxon>
    </lineage>
</organism>
<name>A0A4Y7STE2_COPMI</name>
<proteinExistence type="predicted"/>
<accession>A0A4Y7STE2</accession>